<evidence type="ECO:0008006" key="2">
    <source>
        <dbReference type="Google" id="ProtNLM"/>
    </source>
</evidence>
<organism evidence="1">
    <name type="scientific">Pseudomonas oryzihabitans</name>
    <dbReference type="NCBI Taxonomy" id="47885"/>
    <lineage>
        <taxon>Bacteria</taxon>
        <taxon>Pseudomonadati</taxon>
        <taxon>Pseudomonadota</taxon>
        <taxon>Gammaproteobacteria</taxon>
        <taxon>Pseudomonadales</taxon>
        <taxon>Pseudomonadaceae</taxon>
        <taxon>Pseudomonas</taxon>
    </lineage>
</organism>
<dbReference type="RefSeq" id="WP_140216862.1">
    <property type="nucleotide sequence ID" value="NZ_CP021645.1"/>
</dbReference>
<dbReference type="InterPro" id="IPR005624">
    <property type="entry name" value="PduO/GlcC-like"/>
</dbReference>
<dbReference type="AlphaFoldDB" id="A0A4Y5W2E5"/>
<dbReference type="SUPFAM" id="SSF143744">
    <property type="entry name" value="GlcG-like"/>
    <property type="match status" value="1"/>
</dbReference>
<dbReference type="PANTHER" id="PTHR34309">
    <property type="entry name" value="SLR1406 PROTEIN"/>
    <property type="match status" value="1"/>
</dbReference>
<dbReference type="EMBL" id="CP021645">
    <property type="protein sequence ID" value="QDD88625.1"/>
    <property type="molecule type" value="Genomic_DNA"/>
</dbReference>
<accession>A0A4Y5W2E5</accession>
<dbReference type="InterPro" id="IPR038084">
    <property type="entry name" value="PduO/GlcC-like_sf"/>
</dbReference>
<dbReference type="Gene3D" id="3.30.450.150">
    <property type="entry name" value="Haem-degrading domain"/>
    <property type="match status" value="1"/>
</dbReference>
<dbReference type="Pfam" id="PF03928">
    <property type="entry name" value="HbpS-like"/>
    <property type="match status" value="1"/>
</dbReference>
<sequence length="133" mass="13337">MPPLTDVLTQQIIDRAQALAREQGFSICISVVDAAGLLSGFLRMQDAVPGAIDVSLKKARMAALFRTDSGEIGVAAQPGGALYTLEASNGGLIGFGGGVVLYDPDGRVIGGLGVAGATLAADQAIALTAAGRP</sequence>
<name>A0A4Y5W2E5_9PSED</name>
<reference evidence="1" key="1">
    <citation type="submission" date="2017-05" db="EMBL/GenBank/DDBJ databases">
        <title>Complete genome sequence of Pseudomonas psychrotolerans CS51.</title>
        <authorList>
            <person name="Asaf S."/>
            <person name="Kang S.M."/>
            <person name="Lee I.J."/>
        </authorList>
    </citation>
    <scope>NUCLEOTIDE SEQUENCE [LARGE SCALE GENOMIC DNA]</scope>
    <source>
        <strain evidence="1">CS51</strain>
    </source>
</reference>
<dbReference type="InterPro" id="IPR052517">
    <property type="entry name" value="GlcG_carb_metab_protein"/>
</dbReference>
<protein>
    <recommendedName>
        <fullName evidence="2">Heme-binding protein</fullName>
    </recommendedName>
</protein>
<dbReference type="PANTHER" id="PTHR34309:SF1">
    <property type="entry name" value="PROTEIN GLCG"/>
    <property type="match status" value="1"/>
</dbReference>
<gene>
    <name evidence="1" type="ORF">CCZ28_06220</name>
</gene>
<proteinExistence type="predicted"/>
<evidence type="ECO:0000313" key="1">
    <source>
        <dbReference type="EMBL" id="QDD88625.1"/>
    </source>
</evidence>